<dbReference type="SUPFAM" id="SSF56801">
    <property type="entry name" value="Acetyl-CoA synthetase-like"/>
    <property type="match status" value="1"/>
</dbReference>
<dbReference type="Pfam" id="PF00501">
    <property type="entry name" value="AMP-binding"/>
    <property type="match status" value="1"/>
</dbReference>
<evidence type="ECO:0000313" key="4">
    <source>
        <dbReference type="EMBL" id="KAK7059956.1"/>
    </source>
</evidence>
<accession>A0AAW0E555</accession>
<keyword evidence="2" id="KW-0597">Phosphoprotein</keyword>
<dbReference type="GO" id="GO:0031177">
    <property type="term" value="F:phosphopantetheine binding"/>
    <property type="evidence" value="ECO:0007669"/>
    <property type="project" value="InterPro"/>
</dbReference>
<name>A0AAW0E555_9AGAR</name>
<dbReference type="InterPro" id="IPR036736">
    <property type="entry name" value="ACP-like_sf"/>
</dbReference>
<keyword evidence="5" id="KW-1185">Reference proteome</keyword>
<dbReference type="InterPro" id="IPR042099">
    <property type="entry name" value="ANL_N_sf"/>
</dbReference>
<evidence type="ECO:0000256" key="1">
    <source>
        <dbReference type="ARBA" id="ARBA00022450"/>
    </source>
</evidence>
<keyword evidence="1" id="KW-0596">Phosphopantetheine</keyword>
<feature type="domain" description="Polyketide synthase-like phosphopantetheine-binding" evidence="3">
    <location>
        <begin position="576"/>
        <end position="651"/>
    </location>
</feature>
<evidence type="ECO:0000259" key="3">
    <source>
        <dbReference type="SMART" id="SM00823"/>
    </source>
</evidence>
<comment type="caution">
    <text evidence="4">The sequence shown here is derived from an EMBL/GenBank/DDBJ whole genome shotgun (WGS) entry which is preliminary data.</text>
</comment>
<dbReference type="SMART" id="SM00823">
    <property type="entry name" value="PKS_PP"/>
    <property type="match status" value="1"/>
</dbReference>
<dbReference type="EMBL" id="JAWWNJ010000003">
    <property type="protein sequence ID" value="KAK7059956.1"/>
    <property type="molecule type" value="Genomic_DNA"/>
</dbReference>
<proteinExistence type="predicted"/>
<dbReference type="SUPFAM" id="SSF51735">
    <property type="entry name" value="NAD(P)-binding Rossmann-fold domains"/>
    <property type="match status" value="1"/>
</dbReference>
<dbReference type="Pfam" id="PF23562">
    <property type="entry name" value="AMP-binding_C_3"/>
    <property type="match status" value="1"/>
</dbReference>
<evidence type="ECO:0000256" key="2">
    <source>
        <dbReference type="ARBA" id="ARBA00022553"/>
    </source>
</evidence>
<gene>
    <name evidence="4" type="ORF">R3P38DRAFT_2838705</name>
</gene>
<evidence type="ECO:0000313" key="5">
    <source>
        <dbReference type="Proteomes" id="UP001362999"/>
    </source>
</evidence>
<dbReference type="InterPro" id="IPR051414">
    <property type="entry name" value="Adenylate-forming_Reductase"/>
</dbReference>
<dbReference type="InterPro" id="IPR000873">
    <property type="entry name" value="AMP-dep_synth/lig_dom"/>
</dbReference>
<protein>
    <submittedName>
        <fullName evidence="4">Acetyl-CoA synthetase-like protein</fullName>
    </submittedName>
</protein>
<dbReference type="InterPro" id="IPR020806">
    <property type="entry name" value="PKS_PP-bd"/>
</dbReference>
<organism evidence="4 5">
    <name type="scientific">Favolaschia claudopus</name>
    <dbReference type="NCBI Taxonomy" id="2862362"/>
    <lineage>
        <taxon>Eukaryota</taxon>
        <taxon>Fungi</taxon>
        <taxon>Dikarya</taxon>
        <taxon>Basidiomycota</taxon>
        <taxon>Agaricomycotina</taxon>
        <taxon>Agaricomycetes</taxon>
        <taxon>Agaricomycetidae</taxon>
        <taxon>Agaricales</taxon>
        <taxon>Marasmiineae</taxon>
        <taxon>Mycenaceae</taxon>
        <taxon>Favolaschia</taxon>
    </lineage>
</organism>
<sequence length="1058" mass="116542">MKLPTPQGLSSSTFRPPPLDGSLTFPEICDLHAKNSPNHPLFRYTDADDNLQTIEWSRAVQGFHKAAQITLQRVAPESSDVRPVIGIVAAIDQITYFSLICGILRAGYQAFPVSPRNSDVAVAHLLQSTNCSHIFVSKDGGMQKLAGAAAAKLATTGKQLTILPIPTFADLFAPSEPVHSLPPMPKLSLDAPAVILHSSGSTAFPKTIIHTFRIMMESGLIPYYGQMDLCGHTLSAHAVPMFHLMGVIQLSWTAFTGLTMAVFPPTSPPTVPTPDRVFDGAVSTNSSLFFSVPAFLESWARDPHRIPILQKFRTVIFAGGPLQPAVGDMLVRQGIHIAHVYGLTETSNICMFLPDAPPEEGWDYFYMSPHTDPVFEPVEDIPGVFHLIVKKTPHHTPAVLDTNINGVPALRTNDLFVKHPTNPNLVKVYGRHDDQIMHSNGEKTNPGPLEAILLKDTRIKYAVMFGRSQFHAGVLLFPAEPFDPADDKRVIEFRREIWPTIVEANRYAPQHSRIFKEMILIADPSRPVELTAKGTLRRQTVLDMYQEEIQAVYEAVAQSSQIHLDAPQEFDSQSSLEFVRRVVAEVMLDLPGDDDDIFQQGCDSLQATWIRNSLLHALRSSQRVDMKIVPSNFVYTYPTLRLLADLLTRLTSGAASTSQDITRRTEAMRAMVRKYSAGFPERQASEEATKNEVVLVTGTTGALGSHILVQLLCLPEVSKVYAVNRRSISDDLRKRHESSFSANGLDLDLLASPKLVLLEAELNEPKFGLSSEEYNSLKHSVTTIIHNGWQVNFNISLSSMEPLVAGTRNLVDFALACTHTVPPRFVFVSTAGIFRNLDTKVALEERLSDPRGAVGLGYTESKWVAEQILENASQFTGFEPIIVRPGQLSGAENGAWNSSDWFPALLRASQLLGHLPTISGYASWFPMHHAAKAVIEMRTGHEKYLHITHPKAVAMTKIMSPLSGVLGLPLISYLAWLELLEAAALNESSASVNPGVRLLDFFRTFQQNASDEDDALSPVALSNTHATMTASSMLSVAPLAAHDVELWVSYLCQRGYLS</sequence>
<dbReference type="Gene3D" id="3.40.50.720">
    <property type="entry name" value="NAD(P)-binding Rossmann-like Domain"/>
    <property type="match status" value="1"/>
</dbReference>
<dbReference type="PANTHER" id="PTHR43439:SF2">
    <property type="entry name" value="ENZYME, PUTATIVE (JCVI)-RELATED"/>
    <property type="match status" value="1"/>
</dbReference>
<dbReference type="Gene3D" id="3.40.50.12780">
    <property type="entry name" value="N-terminal domain of ligase-like"/>
    <property type="match status" value="1"/>
</dbReference>
<dbReference type="Proteomes" id="UP001362999">
    <property type="component" value="Unassembled WGS sequence"/>
</dbReference>
<dbReference type="InterPro" id="IPR036291">
    <property type="entry name" value="NAD(P)-bd_dom_sf"/>
</dbReference>
<dbReference type="InterPro" id="IPR013120">
    <property type="entry name" value="FAR_NAD-bd"/>
</dbReference>
<dbReference type="Pfam" id="PF07993">
    <property type="entry name" value="NAD_binding_4"/>
    <property type="match status" value="1"/>
</dbReference>
<dbReference type="PANTHER" id="PTHR43439">
    <property type="entry name" value="PHENYLACETATE-COENZYME A LIGASE"/>
    <property type="match status" value="1"/>
</dbReference>
<dbReference type="Gene3D" id="1.10.1200.10">
    <property type="entry name" value="ACP-like"/>
    <property type="match status" value="1"/>
</dbReference>
<reference evidence="4 5" key="1">
    <citation type="journal article" date="2024" name="J Genomics">
        <title>Draft genome sequencing and assembly of Favolaschia claudopus CIRM-BRFM 2984 isolated from oak limbs.</title>
        <authorList>
            <person name="Navarro D."/>
            <person name="Drula E."/>
            <person name="Chaduli D."/>
            <person name="Cazenave R."/>
            <person name="Ahrendt S."/>
            <person name="Wang J."/>
            <person name="Lipzen A."/>
            <person name="Daum C."/>
            <person name="Barry K."/>
            <person name="Grigoriev I.V."/>
            <person name="Favel A."/>
            <person name="Rosso M.N."/>
            <person name="Martin F."/>
        </authorList>
    </citation>
    <scope>NUCLEOTIDE SEQUENCE [LARGE SCALE GENOMIC DNA]</scope>
    <source>
        <strain evidence="4 5">CIRM-BRFM 2984</strain>
    </source>
</reference>
<dbReference type="AlphaFoldDB" id="A0AAW0E555"/>